<keyword evidence="3" id="KW-1185">Reference proteome</keyword>
<dbReference type="PROSITE" id="PS51140">
    <property type="entry name" value="CUE"/>
    <property type="match status" value="1"/>
</dbReference>
<dbReference type="InterPro" id="IPR052586">
    <property type="entry name" value="ASCC2"/>
</dbReference>
<evidence type="ECO:0000313" key="4">
    <source>
        <dbReference type="RefSeq" id="XP_015513100.1"/>
    </source>
</evidence>
<feature type="domain" description="CUE" evidence="2">
    <location>
        <begin position="478"/>
        <end position="521"/>
    </location>
</feature>
<dbReference type="Gene3D" id="1.10.8.10">
    <property type="entry name" value="DNA helicase RuvA subunit, C-terminal domain"/>
    <property type="match status" value="1"/>
</dbReference>
<dbReference type="InterPro" id="IPR003892">
    <property type="entry name" value="CUE"/>
</dbReference>
<feature type="compositionally biased region" description="Basic residues" evidence="1">
    <location>
        <begin position="738"/>
        <end position="749"/>
    </location>
</feature>
<dbReference type="GeneID" id="107219412"/>
<dbReference type="Pfam" id="PF02845">
    <property type="entry name" value="CUE"/>
    <property type="match status" value="1"/>
</dbReference>
<dbReference type="Proteomes" id="UP000829291">
    <property type="component" value="Chromosome 1"/>
</dbReference>
<feature type="compositionally biased region" description="Acidic residues" evidence="1">
    <location>
        <begin position="659"/>
        <end position="668"/>
    </location>
</feature>
<dbReference type="PANTHER" id="PTHR21494">
    <property type="entry name" value="ACTIVATING SIGNAL COINTEGRATOR 1 COMPLEX SUBUNIT 2 ASC-1 COMPLEX SUBUNIT P100"/>
    <property type="match status" value="1"/>
</dbReference>
<dbReference type="PANTHER" id="PTHR21494:SF0">
    <property type="entry name" value="ACTIVATING SIGNAL COINTEGRATOR 1 COMPLEX SUBUNIT 2"/>
    <property type="match status" value="1"/>
</dbReference>
<dbReference type="InterPro" id="IPR009060">
    <property type="entry name" value="UBA-like_sf"/>
</dbReference>
<dbReference type="FunCoup" id="A0A6J0BE05">
    <property type="interactions" value="295"/>
</dbReference>
<dbReference type="GO" id="GO:0043130">
    <property type="term" value="F:ubiquitin binding"/>
    <property type="evidence" value="ECO:0007669"/>
    <property type="project" value="InterPro"/>
</dbReference>
<proteinExistence type="predicted"/>
<dbReference type="SUPFAM" id="SSF46934">
    <property type="entry name" value="UBA-like"/>
    <property type="match status" value="1"/>
</dbReference>
<dbReference type="GO" id="GO:0006355">
    <property type="term" value="P:regulation of DNA-templated transcription"/>
    <property type="evidence" value="ECO:0007669"/>
    <property type="project" value="TreeGrafter"/>
</dbReference>
<protein>
    <submittedName>
        <fullName evidence="4 5">Activating signal cointegrator 1 complex subunit 2</fullName>
    </submittedName>
</protein>
<dbReference type="RefSeq" id="XP_046586420.1">
    <property type="nucleotide sequence ID" value="XM_046730464.1"/>
</dbReference>
<feature type="compositionally biased region" description="Basic and acidic residues" evidence="1">
    <location>
        <begin position="691"/>
        <end position="737"/>
    </location>
</feature>
<evidence type="ECO:0000256" key="1">
    <source>
        <dbReference type="SAM" id="MobiDB-lite"/>
    </source>
</evidence>
<dbReference type="SMART" id="SM00546">
    <property type="entry name" value="CUE"/>
    <property type="match status" value="1"/>
</dbReference>
<sequence>MSDNVASKAMDCFQNPELKPLEELKFKITNDGITREVAALSENWVEKRYYLYYVMPEIYTGDGIEIMGAKEEWLELVNHIIQDLKWLLCLPHHKFWSHIIYEPFITNILVSVLQESPPFYALENFPDVPEMKDAVNLLQQLVLLTFVRLVTNRENSENYMDPVVQGKLLYDNYIFTIAIIWDLCQLYGRENRKTVEHVIHTLFKIQPLYEDDLEKSIPFLIQVFRGIEQRFEDCPVPFSGEVVSLCERGGASGDITLSILEDHVIHLLDVSSSLAIVLEIYPAGARIFHKRDFMNRIIMVYENIVPEMYKRLEQLAYSEETMEKYFEIEHRLDVTRVEMLKLYRSIIFISINDILEKTNELTEVEIKEHVDRYLGVLLDALAEKEFINDYHQMYPIDVDLDVLAHICPEVDAMKCDFILQSLYASLSDTSQITRIADKSKSKPSVPMENNFENAFNNMPSTSQSQPEETLNTSKTTVELASLITKVKDILPHLGEGYIEKCLRHYNNDSESVVNAVLEDSLPSDIKELDPTLPYIPPDPMEASVAVDLATGMERLNVFDNDEFDVMTRDHIDASKVHKGKRKDKHKNLNELLNDKSYKEELHSVYSKYSLITDDYEDEYDDTYESQDVGLSARDEATEMDARPFTVPRVLQTRSKYEGPSDDDEDEQDQNAKTSTNSDRTQFVQDPAVLRAKAEERRLSKRGDHIRKPTRAQEKDVVGKPKGQGQDKKVVINRENKNTHKSSRANHNRRTGAQWKRNQGMVPS</sequence>
<organism evidence="3 4">
    <name type="scientific">Neodiprion lecontei</name>
    <name type="common">Redheaded pine sawfly</name>
    <dbReference type="NCBI Taxonomy" id="441921"/>
    <lineage>
        <taxon>Eukaryota</taxon>
        <taxon>Metazoa</taxon>
        <taxon>Ecdysozoa</taxon>
        <taxon>Arthropoda</taxon>
        <taxon>Hexapoda</taxon>
        <taxon>Insecta</taxon>
        <taxon>Pterygota</taxon>
        <taxon>Neoptera</taxon>
        <taxon>Endopterygota</taxon>
        <taxon>Hymenoptera</taxon>
        <taxon>Tenthredinoidea</taxon>
        <taxon>Diprionidae</taxon>
        <taxon>Diprioninae</taxon>
        <taxon>Neodiprion</taxon>
    </lineage>
</organism>
<name>A0A6J0BE05_NEOLC</name>
<dbReference type="AlphaFoldDB" id="A0A6J0BE05"/>
<reference evidence="4" key="1">
    <citation type="submission" date="2025-04" db="UniProtKB">
        <authorList>
            <consortium name="RefSeq"/>
        </authorList>
    </citation>
    <scope>IDENTIFICATION</scope>
    <source>
        <tissue evidence="5">Thorax and Abdomen</tissue>
        <tissue evidence="4">Whole body</tissue>
    </source>
</reference>
<dbReference type="OrthoDB" id="5577209at2759"/>
<dbReference type="KEGG" id="nlo:107219412"/>
<feature type="compositionally biased region" description="Polar residues" evidence="1">
    <location>
        <begin position="670"/>
        <end position="683"/>
    </location>
</feature>
<accession>A0A6J0BE05</accession>
<feature type="region of interest" description="Disordered" evidence="1">
    <location>
        <begin position="633"/>
        <end position="763"/>
    </location>
</feature>
<dbReference type="InterPro" id="IPR041800">
    <property type="entry name" value="ASCC2_CUE"/>
</dbReference>
<dbReference type="CDD" id="cd14364">
    <property type="entry name" value="CUE_ASCC2"/>
    <property type="match status" value="1"/>
</dbReference>
<evidence type="ECO:0000313" key="3">
    <source>
        <dbReference type="Proteomes" id="UP000829291"/>
    </source>
</evidence>
<gene>
    <name evidence="4 5" type="primary">LOC107219412</name>
</gene>
<evidence type="ECO:0000259" key="2">
    <source>
        <dbReference type="PROSITE" id="PS51140"/>
    </source>
</evidence>
<dbReference type="RefSeq" id="XP_015513100.1">
    <property type="nucleotide sequence ID" value="XM_015657614.1"/>
</dbReference>
<evidence type="ECO:0000313" key="5">
    <source>
        <dbReference type="RefSeq" id="XP_046586420.1"/>
    </source>
</evidence>
<dbReference type="InParanoid" id="A0A6J0BE05"/>